<evidence type="ECO:0000313" key="2">
    <source>
        <dbReference type="Proteomes" id="UP000688137"/>
    </source>
</evidence>
<protein>
    <submittedName>
        <fullName evidence="1">Uncharacterized protein</fullName>
    </submittedName>
</protein>
<comment type="caution">
    <text evidence="1">The sequence shown here is derived from an EMBL/GenBank/DDBJ whole genome shotgun (WGS) entry which is preliminary data.</text>
</comment>
<evidence type="ECO:0000313" key="1">
    <source>
        <dbReference type="EMBL" id="CAD8070289.1"/>
    </source>
</evidence>
<gene>
    <name evidence="1" type="ORF">PPRIM_AZ9-3.1.T0450153</name>
</gene>
<sequence length="511" mass="61006">MLQFCNNETTSQQYKQVVEKYQRYLNERAKLKQRSEDKLSIAVRKIYLNPLLPSLQSDYYQESNRLSQRQSSLLKEQYSQFKQESIDQITNNIQQSIVNPQLNQVSKYQHRKSQSNLDGSQQQGFFNGLYKNNKVEHQSRNIAIKDLTSNKRNSLELYQDNHTHLPSLQQPQNEISKYISKKHTSKKVSYDEISFTNRWERDRGNNVVRIDRFQVDQLNNDIFDYLLSQDIMKMFFQNANLNQLKTILQELLKGVFYESIINFEQMISFFTSLQFTYLEIFYIKYAIAQVLIKANYNYLFIERALNQFEEYRYLIQKPIPFITKLFDNSFYSSLAKDLMLRLLRSVAYNKFLQTHRFESEQFIVAIKNGLFPYLVGEYVALPLHSRIKDIKAELFRQQILKPFINSTFVIQVKNLLQEYNLEDLYIKDVERRLLFPRTDVDQFEDTHFPLHYILTYIQCKNTLIPSYDIKALIKVIKLDPIITESDSTIFVDNVKYLSKFEQIQDDIQLFL</sequence>
<keyword evidence="2" id="KW-1185">Reference proteome</keyword>
<dbReference type="OMA" id="THFPLHY"/>
<dbReference type="Proteomes" id="UP000688137">
    <property type="component" value="Unassembled WGS sequence"/>
</dbReference>
<name>A0A8S1LT85_PARPR</name>
<dbReference type="AlphaFoldDB" id="A0A8S1LT85"/>
<organism evidence="1 2">
    <name type="scientific">Paramecium primaurelia</name>
    <dbReference type="NCBI Taxonomy" id="5886"/>
    <lineage>
        <taxon>Eukaryota</taxon>
        <taxon>Sar</taxon>
        <taxon>Alveolata</taxon>
        <taxon>Ciliophora</taxon>
        <taxon>Intramacronucleata</taxon>
        <taxon>Oligohymenophorea</taxon>
        <taxon>Peniculida</taxon>
        <taxon>Parameciidae</taxon>
        <taxon>Paramecium</taxon>
    </lineage>
</organism>
<reference evidence="1" key="1">
    <citation type="submission" date="2021-01" db="EMBL/GenBank/DDBJ databases">
        <authorList>
            <consortium name="Genoscope - CEA"/>
            <person name="William W."/>
        </authorList>
    </citation>
    <scope>NUCLEOTIDE SEQUENCE</scope>
</reference>
<proteinExistence type="predicted"/>
<dbReference type="EMBL" id="CAJJDM010000045">
    <property type="protein sequence ID" value="CAD8070289.1"/>
    <property type="molecule type" value="Genomic_DNA"/>
</dbReference>
<accession>A0A8S1LT85</accession>